<feature type="compositionally biased region" description="Polar residues" evidence="2">
    <location>
        <begin position="425"/>
        <end position="435"/>
    </location>
</feature>
<evidence type="ECO:0000313" key="4">
    <source>
        <dbReference type="Proteomes" id="UP000485058"/>
    </source>
</evidence>
<proteinExistence type="predicted"/>
<dbReference type="PANTHER" id="PTHR47026">
    <property type="entry name" value="PIGMENTOSA GTPASE REGULATOR-LIKE PROTEIN, PUTATIVE-RELATED"/>
    <property type="match status" value="1"/>
</dbReference>
<feature type="non-terminal residue" evidence="3">
    <location>
        <position position="490"/>
    </location>
</feature>
<name>A0A6A0A2X9_HAELA</name>
<evidence type="ECO:0000313" key="3">
    <source>
        <dbReference type="EMBL" id="GFH26656.1"/>
    </source>
</evidence>
<comment type="caution">
    <text evidence="3">The sequence shown here is derived from an EMBL/GenBank/DDBJ whole genome shotgun (WGS) entry which is preliminary data.</text>
</comment>
<dbReference type="AlphaFoldDB" id="A0A6A0A2X9"/>
<keyword evidence="1" id="KW-0175">Coiled coil</keyword>
<reference evidence="3 4" key="1">
    <citation type="submission" date="2020-02" db="EMBL/GenBank/DDBJ databases">
        <title>Draft genome sequence of Haematococcus lacustris strain NIES-144.</title>
        <authorList>
            <person name="Morimoto D."/>
            <person name="Nakagawa S."/>
            <person name="Yoshida T."/>
            <person name="Sawayama S."/>
        </authorList>
    </citation>
    <scope>NUCLEOTIDE SEQUENCE [LARGE SCALE GENOMIC DNA]</scope>
    <source>
        <strain evidence="3 4">NIES-144</strain>
    </source>
</reference>
<feature type="compositionally biased region" description="Low complexity" evidence="2">
    <location>
        <begin position="447"/>
        <end position="459"/>
    </location>
</feature>
<feature type="compositionally biased region" description="Low complexity" evidence="2">
    <location>
        <begin position="397"/>
        <end position="408"/>
    </location>
</feature>
<feature type="region of interest" description="Disordered" evidence="2">
    <location>
        <begin position="425"/>
        <end position="459"/>
    </location>
</feature>
<dbReference type="EMBL" id="BLLF01003193">
    <property type="protein sequence ID" value="GFH26656.1"/>
    <property type="molecule type" value="Genomic_DNA"/>
</dbReference>
<dbReference type="Proteomes" id="UP000485058">
    <property type="component" value="Unassembled WGS sequence"/>
</dbReference>
<feature type="coiled-coil region" evidence="1">
    <location>
        <begin position="52"/>
        <end position="120"/>
    </location>
</feature>
<evidence type="ECO:0000256" key="2">
    <source>
        <dbReference type="SAM" id="MobiDB-lite"/>
    </source>
</evidence>
<protein>
    <submittedName>
        <fullName evidence="3">Uncharacterized protein</fullName>
    </submittedName>
</protein>
<accession>A0A6A0A2X9</accession>
<gene>
    <name evidence="3" type="ORF">HaLaN_24835</name>
</gene>
<organism evidence="3 4">
    <name type="scientific">Haematococcus lacustris</name>
    <name type="common">Green alga</name>
    <name type="synonym">Haematococcus pluvialis</name>
    <dbReference type="NCBI Taxonomy" id="44745"/>
    <lineage>
        <taxon>Eukaryota</taxon>
        <taxon>Viridiplantae</taxon>
        <taxon>Chlorophyta</taxon>
        <taxon>core chlorophytes</taxon>
        <taxon>Chlorophyceae</taxon>
        <taxon>CS clade</taxon>
        <taxon>Chlamydomonadales</taxon>
        <taxon>Haematococcaceae</taxon>
        <taxon>Haematococcus</taxon>
    </lineage>
</organism>
<sequence>MGATKWHVTLAAILQQYRLRLKASDADLKHDDAEHPIVGTGARNMSPAQGLYKEAGDVQKQLESQKKQEEQDKLQAMAQQHASEVLALEQQQALDYRASIEKWERAAAETKTNMEQQEASLLQRHRAELNSFIAQCKSEPVRPKWSTTLLNLRCQEEHLIKQRLFPQAARVKDTADSMERQEVGATMAAMTARHKLEEGKLLARHAKEMEALRNRLRMTWEEMLLQQDKELQQATKTAKALERSSLEQALKGWFSTVKPGFGNVPPLVSPTAKALSPGQRVQLDRPRRPGTAPGQGVRRQFSEQTMKAEMSGISQPGEAGAGAKEEDEGVSHSSPSMLSRRPRGLLSSPQPAGALARSGSSPSLHQALQPKQAGTAVGPAALGKPDSGSRPGGAAAGAGQLERAGGAARMEALTSAALQTHTQLTAGDASSTQAAQGPKPGAARPPGQRGSSQTSSQQRTRIVVTPICAGQAGNALVALAAARVLARGLE</sequence>
<evidence type="ECO:0000256" key="1">
    <source>
        <dbReference type="SAM" id="Coils"/>
    </source>
</evidence>
<feature type="region of interest" description="Disordered" evidence="2">
    <location>
        <begin position="268"/>
        <end position="408"/>
    </location>
</feature>
<dbReference type="PANTHER" id="PTHR47026:SF2">
    <property type="entry name" value="FLAGELLAR ASSOCIATED PROTEIN"/>
    <property type="match status" value="1"/>
</dbReference>
<keyword evidence="4" id="KW-1185">Reference proteome</keyword>